<reference evidence="2" key="2">
    <citation type="submission" date="2021-09" db="EMBL/GenBank/DDBJ databases">
        <authorList>
            <person name="Jia N."/>
            <person name="Wang J."/>
            <person name="Shi W."/>
            <person name="Du L."/>
            <person name="Sun Y."/>
            <person name="Zhan W."/>
            <person name="Jiang J."/>
            <person name="Wang Q."/>
            <person name="Zhang B."/>
            <person name="Ji P."/>
            <person name="Sakyi L.B."/>
            <person name="Cui X."/>
            <person name="Yuan T."/>
            <person name="Jiang B."/>
            <person name="Yang W."/>
            <person name="Lam T.T.-Y."/>
            <person name="Chang Q."/>
            <person name="Ding S."/>
            <person name="Wang X."/>
            <person name="Zhu J."/>
            <person name="Ruan X."/>
            <person name="Zhao L."/>
            <person name="Wei J."/>
            <person name="Que T."/>
            <person name="Du C."/>
            <person name="Cheng J."/>
            <person name="Dai P."/>
            <person name="Han X."/>
            <person name="Huang E."/>
            <person name="Gao Y."/>
            <person name="Liu J."/>
            <person name="Shao H."/>
            <person name="Ye R."/>
            <person name="Li L."/>
            <person name="Wei W."/>
            <person name="Wang X."/>
            <person name="Wang C."/>
            <person name="Huo Q."/>
            <person name="Li W."/>
            <person name="Guo W."/>
            <person name="Chen H."/>
            <person name="Chen S."/>
            <person name="Zhou L."/>
            <person name="Zhou L."/>
            <person name="Ni X."/>
            <person name="Tian J."/>
            <person name="Zhou Y."/>
            <person name="Sheng Y."/>
            <person name="Liu T."/>
            <person name="Pan Y."/>
            <person name="Xia L."/>
            <person name="Li J."/>
            <person name="Zhao F."/>
            <person name="Cao W."/>
        </authorList>
    </citation>
    <scope>NUCLEOTIDE SEQUENCE</scope>
    <source>
        <strain evidence="2">Rmic-2018</strain>
        <tissue evidence="2">Larvae</tissue>
    </source>
</reference>
<evidence type="ECO:0000313" key="3">
    <source>
        <dbReference type="Proteomes" id="UP000821866"/>
    </source>
</evidence>
<accession>A0A9J6DCN2</accession>
<protein>
    <submittedName>
        <fullName evidence="2">Uncharacterized protein</fullName>
    </submittedName>
</protein>
<name>A0A9J6DCN2_RHIMP</name>
<feature type="region of interest" description="Disordered" evidence="1">
    <location>
        <begin position="58"/>
        <end position="82"/>
    </location>
</feature>
<feature type="compositionally biased region" description="Pro residues" evidence="1">
    <location>
        <begin position="59"/>
        <end position="70"/>
    </location>
</feature>
<dbReference type="EMBL" id="JABSTU010000010">
    <property type="protein sequence ID" value="KAH8019885.1"/>
    <property type="molecule type" value="Genomic_DNA"/>
</dbReference>
<feature type="compositionally biased region" description="Acidic residues" evidence="1">
    <location>
        <begin position="178"/>
        <end position="187"/>
    </location>
</feature>
<sequence>MALVGEVVRQEIRQAFSQPESLPFQRSINYAAATHRPSPVPHNSSALAHSYNAPVAPVYNPPLPPPPPTTTTPQYNAPADTPFYLPVYPPPTPATWSPRVPTSRPSVRKTDLWRTVDRHLPSKIQSLKHSVPKGDKKRKKDVAAEVAVLEAELEKKQKKDLEEFAAYQSNGVASNQPEVDDVTDEFDATSLHEPSLKQGKTSKAEKRREKKRQKEEQREREIAKQEVENQFLPRAVEERELREILEKLGLTIYEIPSDGNW</sequence>
<reference evidence="2" key="1">
    <citation type="journal article" date="2020" name="Cell">
        <title>Large-Scale Comparative Analyses of Tick Genomes Elucidate Their Genetic Diversity and Vector Capacities.</title>
        <authorList>
            <consortium name="Tick Genome and Microbiome Consortium (TIGMIC)"/>
            <person name="Jia N."/>
            <person name="Wang J."/>
            <person name="Shi W."/>
            <person name="Du L."/>
            <person name="Sun Y."/>
            <person name="Zhan W."/>
            <person name="Jiang J.F."/>
            <person name="Wang Q."/>
            <person name="Zhang B."/>
            <person name="Ji P."/>
            <person name="Bell-Sakyi L."/>
            <person name="Cui X.M."/>
            <person name="Yuan T.T."/>
            <person name="Jiang B.G."/>
            <person name="Yang W.F."/>
            <person name="Lam T.T."/>
            <person name="Chang Q.C."/>
            <person name="Ding S.J."/>
            <person name="Wang X.J."/>
            <person name="Zhu J.G."/>
            <person name="Ruan X.D."/>
            <person name="Zhao L."/>
            <person name="Wei J.T."/>
            <person name="Ye R.Z."/>
            <person name="Que T.C."/>
            <person name="Du C.H."/>
            <person name="Zhou Y.H."/>
            <person name="Cheng J.X."/>
            <person name="Dai P.F."/>
            <person name="Guo W.B."/>
            <person name="Han X.H."/>
            <person name="Huang E.J."/>
            <person name="Li L.F."/>
            <person name="Wei W."/>
            <person name="Gao Y.C."/>
            <person name="Liu J.Z."/>
            <person name="Shao H.Z."/>
            <person name="Wang X."/>
            <person name="Wang C.C."/>
            <person name="Yang T.C."/>
            <person name="Huo Q.B."/>
            <person name="Li W."/>
            <person name="Chen H.Y."/>
            <person name="Chen S.E."/>
            <person name="Zhou L.G."/>
            <person name="Ni X.B."/>
            <person name="Tian J.H."/>
            <person name="Sheng Y."/>
            <person name="Liu T."/>
            <person name="Pan Y.S."/>
            <person name="Xia L.Y."/>
            <person name="Li J."/>
            <person name="Zhao F."/>
            <person name="Cao W.C."/>
        </authorList>
    </citation>
    <scope>NUCLEOTIDE SEQUENCE</scope>
    <source>
        <strain evidence="2">Rmic-2018</strain>
    </source>
</reference>
<evidence type="ECO:0000256" key="1">
    <source>
        <dbReference type="SAM" id="MobiDB-lite"/>
    </source>
</evidence>
<dbReference type="VEuPathDB" id="VectorBase:LOC119177185"/>
<dbReference type="AlphaFoldDB" id="A0A9J6DCN2"/>
<gene>
    <name evidence="2" type="ORF">HPB51_022986</name>
</gene>
<feature type="compositionally biased region" description="Low complexity" evidence="1">
    <location>
        <begin position="71"/>
        <end position="82"/>
    </location>
</feature>
<feature type="region of interest" description="Disordered" evidence="1">
    <location>
        <begin position="172"/>
        <end position="228"/>
    </location>
</feature>
<evidence type="ECO:0000313" key="2">
    <source>
        <dbReference type="EMBL" id="KAH8019885.1"/>
    </source>
</evidence>
<proteinExistence type="predicted"/>
<feature type="compositionally biased region" description="Basic and acidic residues" evidence="1">
    <location>
        <begin position="202"/>
        <end position="227"/>
    </location>
</feature>
<organism evidence="2 3">
    <name type="scientific">Rhipicephalus microplus</name>
    <name type="common">Cattle tick</name>
    <name type="synonym">Boophilus microplus</name>
    <dbReference type="NCBI Taxonomy" id="6941"/>
    <lineage>
        <taxon>Eukaryota</taxon>
        <taxon>Metazoa</taxon>
        <taxon>Ecdysozoa</taxon>
        <taxon>Arthropoda</taxon>
        <taxon>Chelicerata</taxon>
        <taxon>Arachnida</taxon>
        <taxon>Acari</taxon>
        <taxon>Parasitiformes</taxon>
        <taxon>Ixodida</taxon>
        <taxon>Ixodoidea</taxon>
        <taxon>Ixodidae</taxon>
        <taxon>Rhipicephalinae</taxon>
        <taxon>Rhipicephalus</taxon>
        <taxon>Boophilus</taxon>
    </lineage>
</organism>
<dbReference type="Proteomes" id="UP000821866">
    <property type="component" value="Chromosome 8"/>
</dbReference>
<keyword evidence="3" id="KW-1185">Reference proteome</keyword>
<comment type="caution">
    <text evidence="2">The sequence shown here is derived from an EMBL/GenBank/DDBJ whole genome shotgun (WGS) entry which is preliminary data.</text>
</comment>